<reference evidence="1" key="1">
    <citation type="journal article" date="2021" name="bioRxiv">
        <title>Whole Genome Assembly and Annotation of Northern Wild Rice, Zizania palustris L., Supports a Whole Genome Duplication in the Zizania Genus.</title>
        <authorList>
            <person name="Haas M."/>
            <person name="Kono T."/>
            <person name="Macchietto M."/>
            <person name="Millas R."/>
            <person name="McGilp L."/>
            <person name="Shao M."/>
            <person name="Duquette J."/>
            <person name="Hirsch C.N."/>
            <person name="Kimball J."/>
        </authorList>
    </citation>
    <scope>NUCLEOTIDE SEQUENCE</scope>
    <source>
        <tissue evidence="1">Fresh leaf tissue</tissue>
    </source>
</reference>
<dbReference type="Proteomes" id="UP000729402">
    <property type="component" value="Unassembled WGS sequence"/>
</dbReference>
<reference evidence="1" key="2">
    <citation type="submission" date="2021-02" db="EMBL/GenBank/DDBJ databases">
        <authorList>
            <person name="Kimball J.A."/>
            <person name="Haas M.W."/>
            <person name="Macchietto M."/>
            <person name="Kono T."/>
            <person name="Duquette J."/>
            <person name="Shao M."/>
        </authorList>
    </citation>
    <scope>NUCLEOTIDE SEQUENCE</scope>
    <source>
        <tissue evidence="1">Fresh leaf tissue</tissue>
    </source>
</reference>
<proteinExistence type="predicted"/>
<gene>
    <name evidence="1" type="ORF">GUJ93_ZPchr0005g15467</name>
</gene>
<organism evidence="1 2">
    <name type="scientific">Zizania palustris</name>
    <name type="common">Northern wild rice</name>
    <dbReference type="NCBI Taxonomy" id="103762"/>
    <lineage>
        <taxon>Eukaryota</taxon>
        <taxon>Viridiplantae</taxon>
        <taxon>Streptophyta</taxon>
        <taxon>Embryophyta</taxon>
        <taxon>Tracheophyta</taxon>
        <taxon>Spermatophyta</taxon>
        <taxon>Magnoliopsida</taxon>
        <taxon>Liliopsida</taxon>
        <taxon>Poales</taxon>
        <taxon>Poaceae</taxon>
        <taxon>BOP clade</taxon>
        <taxon>Oryzoideae</taxon>
        <taxon>Oryzeae</taxon>
        <taxon>Zizaniinae</taxon>
        <taxon>Zizania</taxon>
    </lineage>
</organism>
<name>A0A8J5W0F8_ZIZPA</name>
<sequence length="67" mass="6791">MLGLAALPFASPPPRASAAAAAAGGTISLGDGGHFAVPPVEDADKARTEGAHKWRMVIAYDGTKFKV</sequence>
<evidence type="ECO:0000313" key="1">
    <source>
        <dbReference type="EMBL" id="KAG8067653.1"/>
    </source>
</evidence>
<dbReference type="AlphaFoldDB" id="A0A8J5W0F8"/>
<protein>
    <submittedName>
        <fullName evidence="1">Uncharacterized protein</fullName>
    </submittedName>
</protein>
<evidence type="ECO:0000313" key="2">
    <source>
        <dbReference type="Proteomes" id="UP000729402"/>
    </source>
</evidence>
<accession>A0A8J5W0F8</accession>
<comment type="caution">
    <text evidence="1">The sequence shown here is derived from an EMBL/GenBank/DDBJ whole genome shotgun (WGS) entry which is preliminary data.</text>
</comment>
<keyword evidence="2" id="KW-1185">Reference proteome</keyword>
<dbReference type="EMBL" id="JAAALK010000284">
    <property type="protein sequence ID" value="KAG8067653.1"/>
    <property type="molecule type" value="Genomic_DNA"/>
</dbReference>